<evidence type="ECO:0000256" key="4">
    <source>
        <dbReference type="ARBA" id="ARBA00022272"/>
    </source>
</evidence>
<dbReference type="PANTHER" id="PTHR42894">
    <property type="entry name" value="N-(5'-PHOSPHORIBOSYL)ANTHRANILATE ISOMERASE"/>
    <property type="match status" value="1"/>
</dbReference>
<dbReference type="KEGG" id="grs:C7S20_01330"/>
<evidence type="ECO:0000313" key="11">
    <source>
        <dbReference type="EMBL" id="AVR44013.1"/>
    </source>
</evidence>
<dbReference type="OrthoDB" id="9786954at2"/>
<keyword evidence="5 9" id="KW-0028">Amino-acid biosynthesis</keyword>
<feature type="domain" description="N-(5'phosphoribosyl) anthranilate isomerase (PRAI)" evidence="10">
    <location>
        <begin position="25"/>
        <end position="231"/>
    </location>
</feature>
<keyword evidence="6 9" id="KW-0822">Tryptophan biosynthesis</keyword>
<dbReference type="InterPro" id="IPR044643">
    <property type="entry name" value="TrpF_fam"/>
</dbReference>
<evidence type="ECO:0000256" key="5">
    <source>
        <dbReference type="ARBA" id="ARBA00022605"/>
    </source>
</evidence>
<evidence type="ECO:0000256" key="6">
    <source>
        <dbReference type="ARBA" id="ARBA00022822"/>
    </source>
</evidence>
<evidence type="ECO:0000256" key="3">
    <source>
        <dbReference type="ARBA" id="ARBA00012572"/>
    </source>
</evidence>
<dbReference type="PANTHER" id="PTHR42894:SF1">
    <property type="entry name" value="N-(5'-PHOSPHORIBOSYL)ANTHRANILATE ISOMERASE"/>
    <property type="match status" value="1"/>
</dbReference>
<dbReference type="InterPro" id="IPR001240">
    <property type="entry name" value="PRAI_dom"/>
</dbReference>
<keyword evidence="12" id="KW-1185">Reference proteome</keyword>
<dbReference type="HAMAP" id="MF_00135">
    <property type="entry name" value="PRAI"/>
    <property type="match status" value="1"/>
</dbReference>
<protein>
    <recommendedName>
        <fullName evidence="4 9">N-(5'-phosphoribosyl)anthranilate isomerase</fullName>
        <shortName evidence="9">PRAI</shortName>
        <ecNumber evidence="3 9">5.3.1.24</ecNumber>
    </recommendedName>
</protein>
<sequence>MKEKTTKEKTLITPASGQSSGLSLKVCGMQQPGNMLQVAEIEPDYMGFIFYDKSPRYFEGELPELPPEIKKTGVFVNASLAEIVKKVSEYNLNAVQLHGEESAAFCKDLRVQLQKMGNTPEIIKVFSVGADFNFQEIKAFEGIVDYFLFDTKGENHGGNGTPFNWEILMDYPSNTPFFLSGGIGPEHGSAISELKNHFFRLGKPGLLYAIDVNSKFELRPGLKKLKELKDFKSQINI</sequence>
<accession>A0A2R3Z173</accession>
<dbReference type="SUPFAM" id="SSF51366">
    <property type="entry name" value="Ribulose-phoshate binding barrel"/>
    <property type="match status" value="1"/>
</dbReference>
<dbReference type="RefSeq" id="WP_107010798.1">
    <property type="nucleotide sequence ID" value="NZ_CP028136.1"/>
</dbReference>
<dbReference type="UniPathway" id="UPA00035">
    <property type="reaction ID" value="UER00042"/>
</dbReference>
<dbReference type="GO" id="GO:0004640">
    <property type="term" value="F:phosphoribosylanthranilate isomerase activity"/>
    <property type="evidence" value="ECO:0007669"/>
    <property type="project" value="UniProtKB-UniRule"/>
</dbReference>
<dbReference type="Proteomes" id="UP000241507">
    <property type="component" value="Chromosome"/>
</dbReference>
<comment type="catalytic activity">
    <reaction evidence="1 9">
        <text>N-(5-phospho-beta-D-ribosyl)anthranilate = 1-(2-carboxyphenylamino)-1-deoxy-D-ribulose 5-phosphate</text>
        <dbReference type="Rhea" id="RHEA:21540"/>
        <dbReference type="ChEBI" id="CHEBI:18277"/>
        <dbReference type="ChEBI" id="CHEBI:58613"/>
        <dbReference type="EC" id="5.3.1.24"/>
    </reaction>
</comment>
<evidence type="ECO:0000256" key="1">
    <source>
        <dbReference type="ARBA" id="ARBA00001164"/>
    </source>
</evidence>
<evidence type="ECO:0000256" key="2">
    <source>
        <dbReference type="ARBA" id="ARBA00004664"/>
    </source>
</evidence>
<dbReference type="EMBL" id="CP028136">
    <property type="protein sequence ID" value="AVR44013.1"/>
    <property type="molecule type" value="Genomic_DNA"/>
</dbReference>
<dbReference type="CDD" id="cd00405">
    <property type="entry name" value="PRAI"/>
    <property type="match status" value="1"/>
</dbReference>
<evidence type="ECO:0000256" key="7">
    <source>
        <dbReference type="ARBA" id="ARBA00023141"/>
    </source>
</evidence>
<dbReference type="Gene3D" id="3.20.20.70">
    <property type="entry name" value="Aldolase class I"/>
    <property type="match status" value="1"/>
</dbReference>
<dbReference type="InterPro" id="IPR011060">
    <property type="entry name" value="RibuloseP-bd_barrel"/>
</dbReference>
<evidence type="ECO:0000313" key="12">
    <source>
        <dbReference type="Proteomes" id="UP000241507"/>
    </source>
</evidence>
<reference evidence="12" key="1">
    <citation type="submission" date="2018-03" db="EMBL/GenBank/DDBJ databases">
        <title>Gramella fulva sp. nov., isolated from a dry surface of tidal flat.</title>
        <authorList>
            <person name="Hwang S.H."/>
            <person name="Hwang W.M."/>
            <person name="Kang K."/>
            <person name="Ahn T.-Y."/>
        </authorList>
    </citation>
    <scope>NUCLEOTIDE SEQUENCE [LARGE SCALE GENOMIC DNA]</scope>
    <source>
        <strain evidence="12">SH35</strain>
    </source>
</reference>
<dbReference type="InterPro" id="IPR013785">
    <property type="entry name" value="Aldolase_TIM"/>
</dbReference>
<dbReference type="GO" id="GO:0000162">
    <property type="term" value="P:L-tryptophan biosynthetic process"/>
    <property type="evidence" value="ECO:0007669"/>
    <property type="project" value="UniProtKB-UniRule"/>
</dbReference>
<keyword evidence="8 9" id="KW-0413">Isomerase</keyword>
<comment type="pathway">
    <text evidence="2 9">Amino-acid biosynthesis; L-tryptophan biosynthesis; L-tryptophan from chorismate: step 3/5.</text>
</comment>
<organism evidence="11 12">
    <name type="scientific">Christiangramia fulva</name>
    <dbReference type="NCBI Taxonomy" id="2126553"/>
    <lineage>
        <taxon>Bacteria</taxon>
        <taxon>Pseudomonadati</taxon>
        <taxon>Bacteroidota</taxon>
        <taxon>Flavobacteriia</taxon>
        <taxon>Flavobacteriales</taxon>
        <taxon>Flavobacteriaceae</taxon>
        <taxon>Christiangramia</taxon>
    </lineage>
</organism>
<evidence type="ECO:0000256" key="9">
    <source>
        <dbReference type="HAMAP-Rule" id="MF_00135"/>
    </source>
</evidence>
<evidence type="ECO:0000256" key="8">
    <source>
        <dbReference type="ARBA" id="ARBA00023235"/>
    </source>
</evidence>
<comment type="similarity">
    <text evidence="9">Belongs to the TrpF family.</text>
</comment>
<gene>
    <name evidence="9" type="primary">trpF</name>
    <name evidence="11" type="ORF">C7S20_01330</name>
</gene>
<proteinExistence type="inferred from homology"/>
<dbReference type="Pfam" id="PF00697">
    <property type="entry name" value="PRAI"/>
    <property type="match status" value="1"/>
</dbReference>
<dbReference type="EC" id="5.3.1.24" evidence="3 9"/>
<keyword evidence="7 9" id="KW-0057">Aromatic amino acid biosynthesis</keyword>
<evidence type="ECO:0000259" key="10">
    <source>
        <dbReference type="Pfam" id="PF00697"/>
    </source>
</evidence>
<name>A0A2R3Z173_9FLAO</name>
<dbReference type="AlphaFoldDB" id="A0A2R3Z173"/>